<dbReference type="PANTHER" id="PTHR30069:SF29">
    <property type="entry name" value="HEMOGLOBIN AND HEMOGLOBIN-HAPTOGLOBIN-BINDING PROTEIN 1-RELATED"/>
    <property type="match status" value="1"/>
</dbReference>
<keyword evidence="3 10" id="KW-1134">Transmembrane beta strand</keyword>
<evidence type="ECO:0000313" key="15">
    <source>
        <dbReference type="Proteomes" id="UP000190897"/>
    </source>
</evidence>
<dbReference type="InterPro" id="IPR039426">
    <property type="entry name" value="TonB-dep_rcpt-like"/>
</dbReference>
<feature type="domain" description="TonB-dependent receptor-like beta-barrel" evidence="12">
    <location>
        <begin position="226"/>
        <end position="641"/>
    </location>
</feature>
<evidence type="ECO:0000256" key="4">
    <source>
        <dbReference type="ARBA" id="ARBA00022692"/>
    </source>
</evidence>
<keyword evidence="4 10" id="KW-0812">Transmembrane</keyword>
<dbReference type="GO" id="GO:0009279">
    <property type="term" value="C:cell outer membrane"/>
    <property type="evidence" value="ECO:0007669"/>
    <property type="project" value="UniProtKB-SubCell"/>
</dbReference>
<dbReference type="Pfam" id="PF07715">
    <property type="entry name" value="Plug"/>
    <property type="match status" value="1"/>
</dbReference>
<evidence type="ECO:0000256" key="8">
    <source>
        <dbReference type="ARBA" id="ARBA00023170"/>
    </source>
</evidence>
<keyword evidence="7 10" id="KW-0472">Membrane</keyword>
<dbReference type="InterPro" id="IPR012910">
    <property type="entry name" value="Plug_dom"/>
</dbReference>
<dbReference type="PANTHER" id="PTHR30069">
    <property type="entry name" value="TONB-DEPENDENT OUTER MEMBRANE RECEPTOR"/>
    <property type="match status" value="1"/>
</dbReference>
<name>A0A1T5HB46_9BACT</name>
<keyword evidence="9 10" id="KW-0998">Cell outer membrane</keyword>
<evidence type="ECO:0000256" key="11">
    <source>
        <dbReference type="RuleBase" id="RU003357"/>
    </source>
</evidence>
<dbReference type="GO" id="GO:0015344">
    <property type="term" value="F:siderophore uptake transmembrane transporter activity"/>
    <property type="evidence" value="ECO:0007669"/>
    <property type="project" value="TreeGrafter"/>
</dbReference>
<evidence type="ECO:0000259" key="12">
    <source>
        <dbReference type="Pfam" id="PF00593"/>
    </source>
</evidence>
<keyword evidence="8" id="KW-0675">Receptor</keyword>
<evidence type="ECO:0000256" key="5">
    <source>
        <dbReference type="ARBA" id="ARBA00022729"/>
    </source>
</evidence>
<dbReference type="InterPro" id="IPR000531">
    <property type="entry name" value="Beta-barrel_TonB"/>
</dbReference>
<dbReference type="Pfam" id="PF00593">
    <property type="entry name" value="TonB_dep_Rec_b-barrel"/>
    <property type="match status" value="1"/>
</dbReference>
<organism evidence="14 15">
    <name type="scientific">Dyadobacter psychrophilus</name>
    <dbReference type="NCBI Taxonomy" id="651661"/>
    <lineage>
        <taxon>Bacteria</taxon>
        <taxon>Pseudomonadati</taxon>
        <taxon>Bacteroidota</taxon>
        <taxon>Cytophagia</taxon>
        <taxon>Cytophagales</taxon>
        <taxon>Spirosomataceae</taxon>
        <taxon>Dyadobacter</taxon>
    </lineage>
</organism>
<dbReference type="AlphaFoldDB" id="A0A1T5HB46"/>
<dbReference type="RefSeq" id="WP_229208565.1">
    <property type="nucleotide sequence ID" value="NZ_FUZA01000010.1"/>
</dbReference>
<proteinExistence type="inferred from homology"/>
<accession>A0A1T5HB46</accession>
<keyword evidence="5" id="KW-0732">Signal</keyword>
<dbReference type="SUPFAM" id="SSF56935">
    <property type="entry name" value="Porins"/>
    <property type="match status" value="1"/>
</dbReference>
<dbReference type="InterPro" id="IPR036942">
    <property type="entry name" value="Beta-barrel_TonB_sf"/>
</dbReference>
<evidence type="ECO:0000256" key="10">
    <source>
        <dbReference type="PROSITE-ProRule" id="PRU01360"/>
    </source>
</evidence>
<keyword evidence="15" id="KW-1185">Reference proteome</keyword>
<dbReference type="STRING" id="651661.SAMN05660293_05198"/>
<dbReference type="PROSITE" id="PS52016">
    <property type="entry name" value="TONB_DEPENDENT_REC_3"/>
    <property type="match status" value="1"/>
</dbReference>
<evidence type="ECO:0000259" key="13">
    <source>
        <dbReference type="Pfam" id="PF07715"/>
    </source>
</evidence>
<keyword evidence="6 11" id="KW-0798">TonB box</keyword>
<dbReference type="EMBL" id="FUZA01000010">
    <property type="protein sequence ID" value="SKC17800.1"/>
    <property type="molecule type" value="Genomic_DNA"/>
</dbReference>
<comment type="subcellular location">
    <subcellularLocation>
        <location evidence="1 10">Cell outer membrane</location>
        <topology evidence="1 10">Multi-pass membrane protein</topology>
    </subcellularLocation>
</comment>
<dbReference type="CDD" id="cd01347">
    <property type="entry name" value="ligand_gated_channel"/>
    <property type="match status" value="1"/>
</dbReference>
<dbReference type="Gene3D" id="2.40.170.20">
    <property type="entry name" value="TonB-dependent receptor, beta-barrel domain"/>
    <property type="match status" value="1"/>
</dbReference>
<comment type="similarity">
    <text evidence="10 11">Belongs to the TonB-dependent receptor family.</text>
</comment>
<protein>
    <submittedName>
        <fullName evidence="14">Iron complex outermembrane recepter protein</fullName>
    </submittedName>
</protein>
<evidence type="ECO:0000256" key="7">
    <source>
        <dbReference type="ARBA" id="ARBA00023136"/>
    </source>
</evidence>
<keyword evidence="2 10" id="KW-0813">Transport</keyword>
<feature type="domain" description="TonB-dependent receptor plug" evidence="13">
    <location>
        <begin position="58"/>
        <end position="164"/>
    </location>
</feature>
<dbReference type="GO" id="GO:0044718">
    <property type="term" value="P:siderophore transmembrane transport"/>
    <property type="evidence" value="ECO:0007669"/>
    <property type="project" value="TreeGrafter"/>
</dbReference>
<gene>
    <name evidence="14" type="ORF">SAMN05660293_05198</name>
</gene>
<evidence type="ECO:0000256" key="2">
    <source>
        <dbReference type="ARBA" id="ARBA00022448"/>
    </source>
</evidence>
<evidence type="ECO:0000256" key="1">
    <source>
        <dbReference type="ARBA" id="ARBA00004571"/>
    </source>
</evidence>
<evidence type="ECO:0000256" key="6">
    <source>
        <dbReference type="ARBA" id="ARBA00023077"/>
    </source>
</evidence>
<evidence type="ECO:0000313" key="14">
    <source>
        <dbReference type="EMBL" id="SKC17800.1"/>
    </source>
</evidence>
<dbReference type="Gene3D" id="2.170.130.10">
    <property type="entry name" value="TonB-dependent receptor, plug domain"/>
    <property type="match status" value="1"/>
</dbReference>
<evidence type="ECO:0000256" key="9">
    <source>
        <dbReference type="ARBA" id="ARBA00023237"/>
    </source>
</evidence>
<sequence>MMTTCLSLLIRVLKNPAIFASTSLGLFSLFALSNPLFAQDISLDPVTVTSSLIEKRASQTGRNIAVIKGEYFQNLPVHSIDDLLRYVPGVEIQARGPMGSQSDIVLRGGTFQQVLIILDGLRLNDPNTGHFNAYIPISPSEIERIEVLKGASSAIYGSDAVGGVIHVISKTFAARLQSGSEAENVEETQKTSVNAALTAGEYGLKNVNVGAFVQKDKLAVSAGFLSNNASGVQQRGIKGYFHNNTASVSLNYALSPSLNVAVRSSYDHRDFAAQNFYTALKSDTASEKVKTSWNQIKIGYKKDKTAITLDGGYKFVRDQYLFNPHSIANNSKSQLWQGLLTWQQTFTQSTNLIAGLNYQNRNIASNDRGDHSLSQLAPFVSLVQNIGPNFTVTPSVRLDWRESIGSEVVPQINLSYKKDNWQLRGSAGKTIRDADFTERFNNYQKALVTGGNVGNPALKAEKSFSYEAGADWFLTNSSTNQFKVSGTFFQRLQNDLIDYVSTPYAQMPRKENLSPTGTFGLALNIAEVNTTGFELDLQTVNSLSTNQKLIFNAGLTWLKSESSNAQPSFYVSSHAKFLGNFSAIYQVSGFSISLNGLYKKRAAREASAIEANISKDYFLLNARAEYAFLNRSLAVFVQADNAFDVQYSDLLGSKMPGRWAMAGLRFNFAK</sequence>
<dbReference type="Proteomes" id="UP000190897">
    <property type="component" value="Unassembled WGS sequence"/>
</dbReference>
<evidence type="ECO:0000256" key="3">
    <source>
        <dbReference type="ARBA" id="ARBA00022452"/>
    </source>
</evidence>
<dbReference type="InterPro" id="IPR037066">
    <property type="entry name" value="Plug_dom_sf"/>
</dbReference>
<reference evidence="15" key="1">
    <citation type="submission" date="2017-02" db="EMBL/GenBank/DDBJ databases">
        <authorList>
            <person name="Varghese N."/>
            <person name="Submissions S."/>
        </authorList>
    </citation>
    <scope>NUCLEOTIDE SEQUENCE [LARGE SCALE GENOMIC DNA]</scope>
    <source>
        <strain evidence="15">DSM 22270</strain>
    </source>
</reference>